<dbReference type="PANTHER" id="PTHR12585:SF70">
    <property type="entry name" value="RAD21_REC8 N TERMINAL DOMAIN PROTEIN (AFU_ORTHOLOGUE AFUA_6G02900)"/>
    <property type="match status" value="1"/>
</dbReference>
<feature type="domain" description="Rad21/Rec8-like protein N-terminal" evidence="6">
    <location>
        <begin position="1"/>
        <end position="115"/>
    </location>
</feature>
<evidence type="ECO:0000259" key="5">
    <source>
        <dbReference type="Pfam" id="PF04824"/>
    </source>
</evidence>
<dbReference type="Pfam" id="PF04825">
    <property type="entry name" value="Rad21_Rec8_N"/>
    <property type="match status" value="1"/>
</dbReference>
<feature type="region of interest" description="Disordered" evidence="4">
    <location>
        <begin position="415"/>
        <end position="552"/>
    </location>
</feature>
<dbReference type="Pfam" id="PF04824">
    <property type="entry name" value="Rad21_Rec8"/>
    <property type="match status" value="1"/>
</dbReference>
<comment type="subcellular location">
    <subcellularLocation>
        <location evidence="1">Nucleus</location>
    </subcellularLocation>
</comment>
<keyword evidence="8" id="KW-1185">Reference proteome</keyword>
<dbReference type="GO" id="GO:0005634">
    <property type="term" value="C:nucleus"/>
    <property type="evidence" value="ECO:0007669"/>
    <property type="project" value="UniProtKB-SubCell"/>
</dbReference>
<organism evidence="7 8">
    <name type="scientific">Diaporthe ampelina</name>
    <dbReference type="NCBI Taxonomy" id="1214573"/>
    <lineage>
        <taxon>Eukaryota</taxon>
        <taxon>Fungi</taxon>
        <taxon>Dikarya</taxon>
        <taxon>Ascomycota</taxon>
        <taxon>Pezizomycotina</taxon>
        <taxon>Sordariomycetes</taxon>
        <taxon>Sordariomycetidae</taxon>
        <taxon>Diaporthales</taxon>
        <taxon>Diaporthaceae</taxon>
        <taxon>Diaporthe</taxon>
    </lineage>
</organism>
<comment type="caution">
    <text evidence="7">The sequence shown here is derived from an EMBL/GenBank/DDBJ whole genome shotgun (WGS) entry which is preliminary data.</text>
</comment>
<name>A0A0G2FHF1_9PEZI</name>
<feature type="compositionally biased region" description="Basic and acidic residues" evidence="4">
    <location>
        <begin position="491"/>
        <end position="506"/>
    </location>
</feature>
<dbReference type="InterPro" id="IPR006909">
    <property type="entry name" value="Rad21/Rec8_C_eu"/>
</dbReference>
<dbReference type="OrthoDB" id="5427633at2759"/>
<dbReference type="InterPro" id="IPR006910">
    <property type="entry name" value="Rad21_Rec8_N"/>
</dbReference>
<accession>A0A0G2FHF1</accession>
<feature type="region of interest" description="Disordered" evidence="4">
    <location>
        <begin position="690"/>
        <end position="727"/>
    </location>
</feature>
<dbReference type="CDD" id="cd21789">
    <property type="entry name" value="Rad21_Rec8_M_SpRec8p-like"/>
    <property type="match status" value="1"/>
</dbReference>
<dbReference type="GO" id="GO:0003682">
    <property type="term" value="F:chromatin binding"/>
    <property type="evidence" value="ECO:0007669"/>
    <property type="project" value="TreeGrafter"/>
</dbReference>
<feature type="compositionally biased region" description="Polar residues" evidence="4">
    <location>
        <begin position="705"/>
        <end position="717"/>
    </location>
</feature>
<feature type="region of interest" description="Disordered" evidence="4">
    <location>
        <begin position="288"/>
        <end position="326"/>
    </location>
</feature>
<reference evidence="7 8" key="1">
    <citation type="submission" date="2015-05" db="EMBL/GenBank/DDBJ databases">
        <title>Distinctive expansion of gene families associated with plant cell wall degradation and secondary metabolism in the genomes of grapevine trunk pathogens.</title>
        <authorList>
            <person name="Lawrence D.P."/>
            <person name="Travadon R."/>
            <person name="Rolshausen P.E."/>
            <person name="Baumgartner K."/>
        </authorList>
    </citation>
    <scope>NUCLEOTIDE SEQUENCE [LARGE SCALE GENOMIC DNA]</scope>
    <source>
        <strain evidence="7">DA912</strain>
    </source>
</reference>
<dbReference type="AlphaFoldDB" id="A0A0G2FHF1"/>
<dbReference type="EMBL" id="LCUC01000225">
    <property type="protein sequence ID" value="KKY33882.1"/>
    <property type="molecule type" value="Genomic_DNA"/>
</dbReference>
<dbReference type="GO" id="GO:0030892">
    <property type="term" value="C:mitotic cohesin complex"/>
    <property type="evidence" value="ECO:0007669"/>
    <property type="project" value="TreeGrafter"/>
</dbReference>
<evidence type="ECO:0000256" key="1">
    <source>
        <dbReference type="ARBA" id="ARBA00004123"/>
    </source>
</evidence>
<dbReference type="PANTHER" id="PTHR12585">
    <property type="entry name" value="SCC1 / RAD21 FAMILY MEMBER"/>
    <property type="match status" value="1"/>
</dbReference>
<feature type="compositionally biased region" description="Low complexity" evidence="4">
    <location>
        <begin position="514"/>
        <end position="525"/>
    </location>
</feature>
<evidence type="ECO:0000313" key="7">
    <source>
        <dbReference type="EMBL" id="KKY33882.1"/>
    </source>
</evidence>
<keyword evidence="3" id="KW-0539">Nucleus</keyword>
<dbReference type="SUPFAM" id="SSF46785">
    <property type="entry name" value="Winged helix' DNA-binding domain"/>
    <property type="match status" value="1"/>
</dbReference>
<feature type="domain" description="Rad21/Rec8-like protein C-terminal eukaryotic" evidence="5">
    <location>
        <begin position="645"/>
        <end position="674"/>
    </location>
</feature>
<dbReference type="InterPro" id="IPR036390">
    <property type="entry name" value="WH_DNA-bd_sf"/>
</dbReference>
<evidence type="ECO:0000313" key="8">
    <source>
        <dbReference type="Proteomes" id="UP000034680"/>
    </source>
</evidence>
<dbReference type="Proteomes" id="UP000034680">
    <property type="component" value="Unassembled WGS sequence"/>
</dbReference>
<proteinExistence type="inferred from homology"/>
<evidence type="ECO:0000256" key="3">
    <source>
        <dbReference type="ARBA" id="ARBA00023242"/>
    </source>
</evidence>
<comment type="similarity">
    <text evidence="2">Belongs to the rad21 family.</text>
</comment>
<evidence type="ECO:0000256" key="2">
    <source>
        <dbReference type="ARBA" id="ARBA00009870"/>
    </source>
</evidence>
<feature type="compositionally biased region" description="Polar residues" evidence="4">
    <location>
        <begin position="290"/>
        <end position="299"/>
    </location>
</feature>
<gene>
    <name evidence="7" type="ORF">UCDDA912_g06127</name>
</gene>
<dbReference type="Gene3D" id="1.10.10.580">
    <property type="entry name" value="Structural maintenance of chromosome 1. Chain E"/>
    <property type="match status" value="1"/>
</dbReference>
<sequence>MFYSQEFLVSPQYGVATVWLVANLGVHTTNRKVNRKAIEGVNVPQACDTIEKPPGAPIALRLQGNLLLGVSGVYLKKHNYLLEDAQKMWAHMRAFYRSLQLSASNQVDHKAGKARRSQLILGDDPNFIPTFDLPPLDFDENGDLLLPAWDFSQPTRVSSQLSPLDRGSGSVVSPAGAHFINLNIRHSSSQDSLGIPPPFGGRHQKQDDLDFEMAFGEEEVLPFEEFGLQIDADGNLVEQPEPELPVMVGEAVQKVGGAPAFPDDEAMFIPGDEDQMIIDDDPFAQVAVGQAQQNPQQSEVPLPSDELISSDEPQQPQQRKKRSIKRLAPDVATHVGREEFKSWTENYVARVEQARSVHHNVTAAQARKNAYNLTFGMGIMGIGILNNIPGIEHPLAQFFAGDELKAIVMGDLEAEVEEDDEEQARSRRRRSASGAFGEDEDVFNERRVRPRTGAAETEPEEQDPQFSRNAHEQDGQAIDDPMMMFGDELPEIGREHPGSAMSDHHRSSNVPWNRPSSVVPSSTRSQKGREAGSHAVESSPLVGRGSILPNDPRFNDGDMLSFGYDGLDRPMNDAAHEHSSLSEFGAAAGVGTQEANTSQFMRNALDREGRNFLGFVERVAVERGEQDKEEENRRWVEFDSLFEEQDLTRPVAAQAFLHVLTLATKGQIKVKQEGIEEKVAYGEIRVGVTDPSVRQPDGAPEQMQVERTTSSRLQSHEGSGYLGTGLI</sequence>
<dbReference type="InterPro" id="IPR023093">
    <property type="entry name" value="ScpA-like_C"/>
</dbReference>
<evidence type="ECO:0000256" key="4">
    <source>
        <dbReference type="SAM" id="MobiDB-lite"/>
    </source>
</evidence>
<reference evidence="7 8" key="2">
    <citation type="submission" date="2015-05" db="EMBL/GenBank/DDBJ databases">
        <authorList>
            <person name="Morales-Cruz A."/>
            <person name="Amrine K.C."/>
            <person name="Cantu D."/>
        </authorList>
    </citation>
    <scope>NUCLEOTIDE SEQUENCE [LARGE SCALE GENOMIC DNA]</scope>
    <source>
        <strain evidence="7">DA912</strain>
    </source>
</reference>
<dbReference type="InterPro" id="IPR039781">
    <property type="entry name" value="Rad21/Rec8-like"/>
</dbReference>
<dbReference type="GO" id="GO:0007064">
    <property type="term" value="P:mitotic sister chromatid cohesion"/>
    <property type="evidence" value="ECO:0007669"/>
    <property type="project" value="TreeGrafter"/>
</dbReference>
<protein>
    <submittedName>
        <fullName evidence="7">Putative rec8 protein</fullName>
    </submittedName>
</protein>
<evidence type="ECO:0000259" key="6">
    <source>
        <dbReference type="Pfam" id="PF04825"/>
    </source>
</evidence>
<dbReference type="STRING" id="1214573.A0A0G2FHF1"/>